<dbReference type="GO" id="GO:0006325">
    <property type="term" value="P:chromatin organization"/>
    <property type="evidence" value="ECO:0007669"/>
    <property type="project" value="UniProtKB-KW"/>
</dbReference>
<evidence type="ECO:0000256" key="2">
    <source>
        <dbReference type="ARBA" id="ARBA00007117"/>
    </source>
</evidence>
<organism evidence="9 10">
    <name type="scientific">Alectoria fallacina</name>
    <dbReference type="NCBI Taxonomy" id="1903189"/>
    <lineage>
        <taxon>Eukaryota</taxon>
        <taxon>Fungi</taxon>
        <taxon>Dikarya</taxon>
        <taxon>Ascomycota</taxon>
        <taxon>Pezizomycotina</taxon>
        <taxon>Lecanoromycetes</taxon>
        <taxon>OSLEUM clade</taxon>
        <taxon>Lecanoromycetidae</taxon>
        <taxon>Lecanorales</taxon>
        <taxon>Lecanorineae</taxon>
        <taxon>Parmeliaceae</taxon>
        <taxon>Alectoria</taxon>
    </lineage>
</organism>
<dbReference type="AlphaFoldDB" id="A0A8H3FKC3"/>
<dbReference type="EMBL" id="CAJPDR010000202">
    <property type="protein sequence ID" value="CAF9925320.1"/>
    <property type="molecule type" value="Genomic_DNA"/>
</dbReference>
<dbReference type="PANTHER" id="PTHR13581:SF5">
    <property type="entry name" value="MRG_MORF4L-BINDING PROTEIN"/>
    <property type="match status" value="1"/>
</dbReference>
<keyword evidence="10" id="KW-1185">Reference proteome</keyword>
<dbReference type="OrthoDB" id="5595141at2759"/>
<dbReference type="PANTHER" id="PTHR13581">
    <property type="entry name" value="MRG-BINDING PROTEIN"/>
    <property type="match status" value="1"/>
</dbReference>
<gene>
    <name evidence="9" type="ORF">ALECFALPRED_003114</name>
</gene>
<dbReference type="Proteomes" id="UP000664203">
    <property type="component" value="Unassembled WGS sequence"/>
</dbReference>
<protein>
    <recommendedName>
        <fullName evidence="11">CT20-domain-containing protein</fullName>
    </recommendedName>
</protein>
<evidence type="ECO:0000256" key="3">
    <source>
        <dbReference type="ARBA" id="ARBA00022853"/>
    </source>
</evidence>
<keyword evidence="3" id="KW-0156">Chromatin regulator</keyword>
<reference evidence="9" key="1">
    <citation type="submission" date="2021-03" db="EMBL/GenBank/DDBJ databases">
        <authorList>
            <person name="Tagirdzhanova G."/>
        </authorList>
    </citation>
    <scope>NUCLEOTIDE SEQUENCE</scope>
</reference>
<comment type="function">
    <text evidence="7">Component of the NuA4 histone acetyltransferase complex which is involved in transcriptional activation of selected genes principally by acetylation of nucleosomal histone H4 and H2A. The NuA4 complex is also involved in DNA repair.</text>
</comment>
<feature type="compositionally biased region" description="Low complexity" evidence="8">
    <location>
        <begin position="202"/>
        <end position="217"/>
    </location>
</feature>
<accession>A0A8H3FKC3</accession>
<evidence type="ECO:0000256" key="4">
    <source>
        <dbReference type="ARBA" id="ARBA00023015"/>
    </source>
</evidence>
<dbReference type="Pfam" id="PF07904">
    <property type="entry name" value="Eaf7"/>
    <property type="match status" value="1"/>
</dbReference>
<keyword evidence="5" id="KW-0804">Transcription</keyword>
<comment type="similarity">
    <text evidence="2">Belongs to the EAF7 family.</text>
</comment>
<dbReference type="GO" id="GO:0005634">
    <property type="term" value="C:nucleus"/>
    <property type="evidence" value="ECO:0007669"/>
    <property type="project" value="UniProtKB-SubCell"/>
</dbReference>
<evidence type="ECO:0000313" key="9">
    <source>
        <dbReference type="EMBL" id="CAF9925320.1"/>
    </source>
</evidence>
<dbReference type="GO" id="GO:0035267">
    <property type="term" value="C:NuA4 histone acetyltransferase complex"/>
    <property type="evidence" value="ECO:0007669"/>
    <property type="project" value="TreeGrafter"/>
</dbReference>
<evidence type="ECO:0000256" key="1">
    <source>
        <dbReference type="ARBA" id="ARBA00004123"/>
    </source>
</evidence>
<keyword evidence="4" id="KW-0805">Transcription regulation</keyword>
<dbReference type="GO" id="GO:0006357">
    <property type="term" value="P:regulation of transcription by RNA polymerase II"/>
    <property type="evidence" value="ECO:0007669"/>
    <property type="project" value="TreeGrafter"/>
</dbReference>
<evidence type="ECO:0000313" key="10">
    <source>
        <dbReference type="Proteomes" id="UP000664203"/>
    </source>
</evidence>
<sequence length="287" mass="31611">MPPKKKARQPSRAASTPTGDAVEQAEEKTPTPMKADLCRESVKSDAWTDEQETSLFKSMIRWKPVGMHKHFRMISISENLRNHGYFSPQNAHTRIRGIWEKLGSLYNLETLDAREDSFGEPIQMDGDNAQQPFCPFALPEDEYWDMMFAKRLALEGTSSPPVLAHQLSGISMEGGRAARGYSTVDDTDDPRSSPASINGQKLGRSTRTSKGTRTSLLAEVSTVGERQGSKGSVDQGTDDGQKEDEEGGEAIDEYEDDSKAATPKDTSKPPKGVVSKTNASRRSGRKR</sequence>
<evidence type="ECO:0000256" key="8">
    <source>
        <dbReference type="SAM" id="MobiDB-lite"/>
    </source>
</evidence>
<feature type="compositionally biased region" description="Acidic residues" evidence="8">
    <location>
        <begin position="241"/>
        <end position="256"/>
    </location>
</feature>
<evidence type="ECO:0000256" key="7">
    <source>
        <dbReference type="ARBA" id="ARBA00025178"/>
    </source>
</evidence>
<dbReference type="InterPro" id="IPR012423">
    <property type="entry name" value="Eaf7/MRGBP"/>
</dbReference>
<evidence type="ECO:0000256" key="5">
    <source>
        <dbReference type="ARBA" id="ARBA00023163"/>
    </source>
</evidence>
<keyword evidence="6" id="KW-0539">Nucleus</keyword>
<proteinExistence type="inferred from homology"/>
<evidence type="ECO:0008006" key="11">
    <source>
        <dbReference type="Google" id="ProtNLM"/>
    </source>
</evidence>
<comment type="subcellular location">
    <subcellularLocation>
        <location evidence="1">Nucleus</location>
    </subcellularLocation>
</comment>
<feature type="region of interest" description="Disordered" evidence="8">
    <location>
        <begin position="178"/>
        <end position="287"/>
    </location>
</feature>
<evidence type="ECO:0000256" key="6">
    <source>
        <dbReference type="ARBA" id="ARBA00023242"/>
    </source>
</evidence>
<comment type="caution">
    <text evidence="9">The sequence shown here is derived from an EMBL/GenBank/DDBJ whole genome shotgun (WGS) entry which is preliminary data.</text>
</comment>
<feature type="region of interest" description="Disordered" evidence="8">
    <location>
        <begin position="1"/>
        <end position="35"/>
    </location>
</feature>
<name>A0A8H3FKC3_9LECA</name>